<keyword evidence="2" id="KW-1185">Reference proteome</keyword>
<accession>A0A498J7U7</accession>
<proteinExistence type="predicted"/>
<dbReference type="Proteomes" id="UP000290289">
    <property type="component" value="Chromosome 8"/>
</dbReference>
<organism evidence="1 2">
    <name type="scientific">Malus domestica</name>
    <name type="common">Apple</name>
    <name type="synonym">Pyrus malus</name>
    <dbReference type="NCBI Taxonomy" id="3750"/>
    <lineage>
        <taxon>Eukaryota</taxon>
        <taxon>Viridiplantae</taxon>
        <taxon>Streptophyta</taxon>
        <taxon>Embryophyta</taxon>
        <taxon>Tracheophyta</taxon>
        <taxon>Spermatophyta</taxon>
        <taxon>Magnoliopsida</taxon>
        <taxon>eudicotyledons</taxon>
        <taxon>Gunneridae</taxon>
        <taxon>Pentapetalae</taxon>
        <taxon>rosids</taxon>
        <taxon>fabids</taxon>
        <taxon>Rosales</taxon>
        <taxon>Rosaceae</taxon>
        <taxon>Amygdaloideae</taxon>
        <taxon>Maleae</taxon>
        <taxon>Malus</taxon>
    </lineage>
</organism>
<dbReference type="PANTHER" id="PTHR33168">
    <property type="entry name" value="STRESS INDUCED PROTEIN-RELATED"/>
    <property type="match status" value="1"/>
</dbReference>
<evidence type="ECO:0000313" key="2">
    <source>
        <dbReference type="Proteomes" id="UP000290289"/>
    </source>
</evidence>
<sequence length="105" mass="12343">MGIREWRNSRSQSIRLGHNYDMPSNYNKSHTGWQKFWKRFKIQRKKNFGSSTVTPQAQASYDPDTYSKNFDQGTGWMEPDNLPRSFSARFADPSRVLHGNRNLLD</sequence>
<comment type="caution">
    <text evidence="1">The sequence shown here is derived from an EMBL/GenBank/DDBJ whole genome shotgun (WGS) entry which is preliminary data.</text>
</comment>
<name>A0A498J7U7_MALDO</name>
<evidence type="ECO:0000313" key="1">
    <source>
        <dbReference type="EMBL" id="RXH91869.1"/>
    </source>
</evidence>
<gene>
    <name evidence="1" type="ORF">DVH24_020892</name>
</gene>
<dbReference type="EMBL" id="RDQH01000334">
    <property type="protein sequence ID" value="RXH91869.1"/>
    <property type="molecule type" value="Genomic_DNA"/>
</dbReference>
<dbReference type="AlphaFoldDB" id="A0A498J7U7"/>
<protein>
    <submittedName>
        <fullName evidence="1">Uncharacterized protein</fullName>
    </submittedName>
</protein>
<reference evidence="1 2" key="1">
    <citation type="submission" date="2018-10" db="EMBL/GenBank/DDBJ databases">
        <title>A high-quality apple genome assembly.</title>
        <authorList>
            <person name="Hu J."/>
        </authorList>
    </citation>
    <scope>NUCLEOTIDE SEQUENCE [LARGE SCALE GENOMIC DNA]</scope>
    <source>
        <strain evidence="2">cv. HFTH1</strain>
        <tissue evidence="1">Young leaf</tissue>
    </source>
</reference>